<accession>A0A2C3JDM5</accession>
<organism evidence="3 4">
    <name type="scientific">Priestia megaterium</name>
    <name type="common">Bacillus megaterium</name>
    <dbReference type="NCBI Taxonomy" id="1404"/>
    <lineage>
        <taxon>Bacteria</taxon>
        <taxon>Bacillati</taxon>
        <taxon>Bacillota</taxon>
        <taxon>Bacilli</taxon>
        <taxon>Bacillales</taxon>
        <taxon>Bacillaceae</taxon>
        <taxon>Priestia</taxon>
    </lineage>
</organism>
<name>A0A2C3JDM5_PRIMG</name>
<proteinExistence type="predicted"/>
<evidence type="ECO:0000256" key="1">
    <source>
        <dbReference type="SAM" id="Phobius"/>
    </source>
</evidence>
<dbReference type="RefSeq" id="WP_013059350.1">
    <property type="nucleotide sequence ID" value="NZ_CATKQG010000033.1"/>
</dbReference>
<reference evidence="2 5" key="2">
    <citation type="submission" date="2023-02" db="EMBL/GenBank/DDBJ databases">
        <authorList>
            <person name="Olszewska D."/>
        </authorList>
    </citation>
    <scope>NUCLEOTIDE SEQUENCE [LARGE SCALE GENOMIC DNA]</scope>
    <source>
        <strain evidence="2 5">FDU301</strain>
    </source>
</reference>
<evidence type="ECO:0000313" key="3">
    <source>
        <dbReference type="EMBL" id="PES27018.1"/>
    </source>
</evidence>
<keyword evidence="1" id="KW-1133">Transmembrane helix</keyword>
<evidence type="ECO:0000313" key="4">
    <source>
        <dbReference type="Proteomes" id="UP000220341"/>
    </source>
</evidence>
<protein>
    <submittedName>
        <fullName evidence="3">Uncharacterized protein</fullName>
    </submittedName>
</protein>
<dbReference type="EMBL" id="NTYW01000127">
    <property type="protein sequence ID" value="PES27018.1"/>
    <property type="molecule type" value="Genomic_DNA"/>
</dbReference>
<dbReference type="AlphaFoldDB" id="A0A2C3JDM5"/>
<dbReference type="EMBL" id="JARAOX010000209">
    <property type="protein sequence ID" value="MDD9784936.1"/>
    <property type="molecule type" value="Genomic_DNA"/>
</dbReference>
<keyword evidence="1" id="KW-0472">Membrane</keyword>
<evidence type="ECO:0000313" key="2">
    <source>
        <dbReference type="EMBL" id="MDD9784936.1"/>
    </source>
</evidence>
<sequence>MDKLSTRNKGISLMKVIILVIVIGLLAAFLIPFIGSYLRERDTFLHSKENLQLVSSRPEMEEIV</sequence>
<gene>
    <name evidence="3" type="ORF">CN497_26310</name>
    <name evidence="2" type="ORF">PVE99_21480</name>
</gene>
<dbReference type="Proteomes" id="UP001213771">
    <property type="component" value="Unassembled WGS sequence"/>
</dbReference>
<reference evidence="3 4" key="1">
    <citation type="submission" date="2017-09" db="EMBL/GenBank/DDBJ databases">
        <title>Large-scale bioinformatics analysis of Bacillus genomes uncovers conserved roles of natural products in bacterial physiology.</title>
        <authorList>
            <consortium name="Agbiome Team Llc"/>
            <person name="Bleich R.M."/>
            <person name="Kirk G.J."/>
            <person name="Santa Maria K.C."/>
            <person name="Allen S.E."/>
            <person name="Farag S."/>
            <person name="Shank E.A."/>
            <person name="Bowers A."/>
        </authorList>
    </citation>
    <scope>NUCLEOTIDE SEQUENCE [LARGE SCALE GENOMIC DNA]</scope>
    <source>
        <strain evidence="3 4">AFS003013</strain>
    </source>
</reference>
<comment type="caution">
    <text evidence="3">The sequence shown here is derived from an EMBL/GenBank/DDBJ whole genome shotgun (WGS) entry which is preliminary data.</text>
</comment>
<dbReference type="Proteomes" id="UP000220341">
    <property type="component" value="Unassembled WGS sequence"/>
</dbReference>
<evidence type="ECO:0000313" key="5">
    <source>
        <dbReference type="Proteomes" id="UP001213771"/>
    </source>
</evidence>
<keyword evidence="1" id="KW-0812">Transmembrane</keyword>
<feature type="transmembrane region" description="Helical" evidence="1">
    <location>
        <begin position="12"/>
        <end position="35"/>
    </location>
</feature>